<keyword evidence="3" id="KW-1185">Reference proteome</keyword>
<sequence length="336" mass="36133">MQARQCPDFKYIDEELRAGCLGPGNVAKRNHSHGDGDFFSTVWTKVDAIGRYYKGSLDWNLYRICSWCGDRVLSRVADAHPSPTVPRGGQNAFCNAVNGYSAMSQERINLPGQAAAVPRGLLASWVTMQGNCGDTLAHRISKWMMISFIESASQRELLRTSPLITTSRFRLQEKGGGGDGAGDDNDAEENWVVPVLRFWNRDGLPITNDEQRTAGEDGGGGGSPGHAGGDESDLRPSSSPAVVGADGVAKPIEPVLTIINHSDNKDKGKSRSTDPLLPSVDAEVYDDDDNDGRSASPNSAIWSQEIEARPPTGTGKRAASPSPMFEFTAGAKRVKV</sequence>
<evidence type="ECO:0000256" key="1">
    <source>
        <dbReference type="SAM" id="MobiDB-lite"/>
    </source>
</evidence>
<accession>A0ABR1WD74</accession>
<feature type="compositionally biased region" description="Basic and acidic residues" evidence="1">
    <location>
        <begin position="262"/>
        <end position="272"/>
    </location>
</feature>
<feature type="region of interest" description="Disordered" evidence="1">
    <location>
        <begin position="204"/>
        <end position="336"/>
    </location>
</feature>
<comment type="caution">
    <text evidence="2">The sequence shown here is derived from an EMBL/GenBank/DDBJ whole genome shotgun (WGS) entry which is preliminary data.</text>
</comment>
<protein>
    <submittedName>
        <fullName evidence="2">Uncharacterized protein</fullName>
    </submittedName>
</protein>
<reference evidence="2 3" key="1">
    <citation type="submission" date="2023-01" db="EMBL/GenBank/DDBJ databases">
        <title>Analysis of 21 Apiospora genomes using comparative genomics revels a genus with tremendous synthesis potential of carbohydrate active enzymes and secondary metabolites.</title>
        <authorList>
            <person name="Sorensen T."/>
        </authorList>
    </citation>
    <scope>NUCLEOTIDE SEQUENCE [LARGE SCALE GENOMIC DNA]</scope>
    <source>
        <strain evidence="2 3">CBS 83171</strain>
    </source>
</reference>
<dbReference type="EMBL" id="JAQQWM010000001">
    <property type="protein sequence ID" value="KAK8081450.1"/>
    <property type="molecule type" value="Genomic_DNA"/>
</dbReference>
<gene>
    <name evidence="2" type="ORF">PG996_000231</name>
</gene>
<proteinExistence type="predicted"/>
<feature type="compositionally biased region" description="Polar residues" evidence="1">
    <location>
        <begin position="293"/>
        <end position="302"/>
    </location>
</feature>
<feature type="compositionally biased region" description="Gly residues" evidence="1">
    <location>
        <begin position="216"/>
        <end position="227"/>
    </location>
</feature>
<evidence type="ECO:0000313" key="2">
    <source>
        <dbReference type="EMBL" id="KAK8081450.1"/>
    </source>
</evidence>
<dbReference type="Proteomes" id="UP001446871">
    <property type="component" value="Unassembled WGS sequence"/>
</dbReference>
<evidence type="ECO:0000313" key="3">
    <source>
        <dbReference type="Proteomes" id="UP001446871"/>
    </source>
</evidence>
<organism evidence="2 3">
    <name type="scientific">Apiospora saccharicola</name>
    <dbReference type="NCBI Taxonomy" id="335842"/>
    <lineage>
        <taxon>Eukaryota</taxon>
        <taxon>Fungi</taxon>
        <taxon>Dikarya</taxon>
        <taxon>Ascomycota</taxon>
        <taxon>Pezizomycotina</taxon>
        <taxon>Sordariomycetes</taxon>
        <taxon>Xylariomycetidae</taxon>
        <taxon>Amphisphaeriales</taxon>
        <taxon>Apiosporaceae</taxon>
        <taxon>Apiospora</taxon>
    </lineage>
</organism>
<name>A0ABR1WD74_9PEZI</name>